<sequence length="93" mass="10701">MMGIQKTKLSVIQKIMSVSKASLLDKIDKLLEEEMIVGYTVDGEPLTKKAYDMRLQKAEEQLSSGEYVSQEDLEKESVMEKFRIIWSKQAREA</sequence>
<evidence type="ECO:0000313" key="2">
    <source>
        <dbReference type="Proteomes" id="UP000636010"/>
    </source>
</evidence>
<comment type="caution">
    <text evidence="1">The sequence shown here is derived from an EMBL/GenBank/DDBJ whole genome shotgun (WGS) entry which is preliminary data.</text>
</comment>
<protein>
    <submittedName>
        <fullName evidence="1">Uncharacterized protein</fullName>
    </submittedName>
</protein>
<organism evidence="1 2">
    <name type="scientific">Marivirga lumbricoides</name>
    <dbReference type="NCBI Taxonomy" id="1046115"/>
    <lineage>
        <taxon>Bacteria</taxon>
        <taxon>Pseudomonadati</taxon>
        <taxon>Bacteroidota</taxon>
        <taxon>Cytophagia</taxon>
        <taxon>Cytophagales</taxon>
        <taxon>Marivirgaceae</taxon>
        <taxon>Marivirga</taxon>
    </lineage>
</organism>
<gene>
    <name evidence="1" type="ORF">GCM10011506_27950</name>
</gene>
<reference evidence="2" key="1">
    <citation type="journal article" date="2019" name="Int. J. Syst. Evol. Microbiol.">
        <title>The Global Catalogue of Microorganisms (GCM) 10K type strain sequencing project: providing services to taxonomists for standard genome sequencing and annotation.</title>
        <authorList>
            <consortium name="The Broad Institute Genomics Platform"/>
            <consortium name="The Broad Institute Genome Sequencing Center for Infectious Disease"/>
            <person name="Wu L."/>
            <person name="Ma J."/>
        </authorList>
    </citation>
    <scope>NUCLEOTIDE SEQUENCE [LARGE SCALE GENOMIC DNA]</scope>
    <source>
        <strain evidence="2">CGMCC 1.10832</strain>
    </source>
</reference>
<accession>A0ABQ1MHP0</accession>
<dbReference type="EMBL" id="BMEC01000009">
    <property type="protein sequence ID" value="GGC40780.1"/>
    <property type="molecule type" value="Genomic_DNA"/>
</dbReference>
<name>A0ABQ1MHP0_9BACT</name>
<keyword evidence="2" id="KW-1185">Reference proteome</keyword>
<dbReference type="Proteomes" id="UP000636010">
    <property type="component" value="Unassembled WGS sequence"/>
</dbReference>
<proteinExistence type="predicted"/>
<evidence type="ECO:0000313" key="1">
    <source>
        <dbReference type="EMBL" id="GGC40780.1"/>
    </source>
</evidence>